<feature type="domain" description="HTH lysR-type" evidence="5">
    <location>
        <begin position="1"/>
        <end position="58"/>
    </location>
</feature>
<dbReference type="SUPFAM" id="SSF53850">
    <property type="entry name" value="Periplasmic binding protein-like II"/>
    <property type="match status" value="1"/>
</dbReference>
<dbReference type="InterPro" id="IPR005119">
    <property type="entry name" value="LysR_subst-bd"/>
</dbReference>
<evidence type="ECO:0000256" key="3">
    <source>
        <dbReference type="ARBA" id="ARBA00023125"/>
    </source>
</evidence>
<accession>A0A403MPM2</accession>
<dbReference type="InterPro" id="IPR036390">
    <property type="entry name" value="WH_DNA-bd_sf"/>
</dbReference>
<dbReference type="Proteomes" id="UP000885374">
    <property type="component" value="Unassembled WGS sequence"/>
</dbReference>
<proteinExistence type="inferred from homology"/>
<evidence type="ECO:0000256" key="4">
    <source>
        <dbReference type="ARBA" id="ARBA00023163"/>
    </source>
</evidence>
<dbReference type="InterPro" id="IPR000847">
    <property type="entry name" value="LysR_HTH_N"/>
</dbReference>
<dbReference type="PRINTS" id="PR00039">
    <property type="entry name" value="HTHLYSR"/>
</dbReference>
<evidence type="ECO:0000256" key="2">
    <source>
        <dbReference type="ARBA" id="ARBA00023015"/>
    </source>
</evidence>
<dbReference type="GO" id="GO:0003700">
    <property type="term" value="F:DNA-binding transcription factor activity"/>
    <property type="evidence" value="ECO:0007669"/>
    <property type="project" value="InterPro"/>
</dbReference>
<gene>
    <name evidence="6" type="ORF">DRU74_26020</name>
</gene>
<dbReference type="PANTHER" id="PTHR30346:SF17">
    <property type="entry name" value="LYSR FAMILY TRANSCRIPTIONAL REGULATOR"/>
    <property type="match status" value="1"/>
</dbReference>
<dbReference type="Pfam" id="PF00126">
    <property type="entry name" value="HTH_1"/>
    <property type="match status" value="1"/>
</dbReference>
<evidence type="ECO:0000259" key="5">
    <source>
        <dbReference type="PROSITE" id="PS50931"/>
    </source>
</evidence>
<dbReference type="GO" id="GO:0003677">
    <property type="term" value="F:DNA binding"/>
    <property type="evidence" value="ECO:0007669"/>
    <property type="project" value="UniProtKB-KW"/>
</dbReference>
<evidence type="ECO:0000256" key="1">
    <source>
        <dbReference type="ARBA" id="ARBA00009437"/>
    </source>
</evidence>
<dbReference type="PROSITE" id="PS50931">
    <property type="entry name" value="HTH_LYSR"/>
    <property type="match status" value="1"/>
</dbReference>
<dbReference type="FunFam" id="1.10.10.10:FF:000001">
    <property type="entry name" value="LysR family transcriptional regulator"/>
    <property type="match status" value="1"/>
</dbReference>
<dbReference type="Pfam" id="PF03466">
    <property type="entry name" value="LysR_substrate"/>
    <property type="match status" value="1"/>
</dbReference>
<protein>
    <submittedName>
        <fullName evidence="6">LysR family transcriptional regulator</fullName>
    </submittedName>
</protein>
<reference evidence="6" key="1">
    <citation type="submission" date="2018-07" db="EMBL/GenBank/DDBJ databases">
        <authorList>
            <person name="Ashton P.M."/>
            <person name="Dallman T."/>
            <person name="Nair S."/>
            <person name="De Pinna E."/>
            <person name="Peters T."/>
            <person name="Grant K."/>
        </authorList>
    </citation>
    <scope>NUCLEOTIDE SEQUENCE [LARGE SCALE GENOMIC DNA]</scope>
    <source>
        <strain evidence="6">157339</strain>
    </source>
</reference>
<dbReference type="CDD" id="cd08414">
    <property type="entry name" value="PBP2_LTTR_aromatics_like"/>
    <property type="match status" value="1"/>
</dbReference>
<evidence type="ECO:0000313" key="6">
    <source>
        <dbReference type="EMBL" id="MLV00097.1"/>
    </source>
</evidence>
<keyword evidence="3" id="KW-0238">DNA-binding</keyword>
<name>A0A403MPM2_SALET</name>
<dbReference type="PANTHER" id="PTHR30346">
    <property type="entry name" value="TRANSCRIPTIONAL DUAL REGULATOR HCAR-RELATED"/>
    <property type="match status" value="1"/>
</dbReference>
<dbReference type="GO" id="GO:0032993">
    <property type="term" value="C:protein-DNA complex"/>
    <property type="evidence" value="ECO:0007669"/>
    <property type="project" value="TreeGrafter"/>
</dbReference>
<keyword evidence="2" id="KW-0805">Transcription regulation</keyword>
<dbReference type="AlphaFoldDB" id="A0A403MPM2"/>
<comment type="caution">
    <text evidence="6">The sequence shown here is derived from an EMBL/GenBank/DDBJ whole genome shotgun (WGS) entry which is preliminary data.</text>
</comment>
<dbReference type="Gene3D" id="1.10.10.10">
    <property type="entry name" value="Winged helix-like DNA-binding domain superfamily/Winged helix DNA-binding domain"/>
    <property type="match status" value="1"/>
</dbReference>
<comment type="similarity">
    <text evidence="1">Belongs to the LysR transcriptional regulatory family.</text>
</comment>
<sequence>MDMKLLRAFVTLARLGSYHDAAEALYMTQPALTKKIQSLERMTGITLFQRGRQGAKLTEPGKQLLARAQKLLKHYDEFSEYTRRLQKGSSGKLTLGFGISSFQLAPRCVSLFREQYPDVEVSLDDIPSYVQCHMLQEGKLLAGFTREPLTEQLNFSVLIKESLVLAIPEGIKDKYQKIQSILDQYQLLQINPDRGRGLVEQTEKFLKENNYRGKPSPAANDIHTLLALVATGNGVALLPAGTRHFLPKGVSLIKPEGRYTKWNIGVAWNPLINDIVRDNFLQIVNNIKLNEYYSA</sequence>
<dbReference type="SUPFAM" id="SSF46785">
    <property type="entry name" value="Winged helix' DNA-binding domain"/>
    <property type="match status" value="1"/>
</dbReference>
<organism evidence="6">
    <name type="scientific">Salmonella enterica I</name>
    <dbReference type="NCBI Taxonomy" id="59201"/>
    <lineage>
        <taxon>Bacteria</taxon>
        <taxon>Pseudomonadati</taxon>
        <taxon>Pseudomonadota</taxon>
        <taxon>Gammaproteobacteria</taxon>
        <taxon>Enterobacterales</taxon>
        <taxon>Enterobacteriaceae</taxon>
        <taxon>Salmonella</taxon>
    </lineage>
</organism>
<dbReference type="EMBL" id="RVHM01000073">
    <property type="protein sequence ID" value="MLV00097.1"/>
    <property type="molecule type" value="Genomic_DNA"/>
</dbReference>
<keyword evidence="4" id="KW-0804">Transcription</keyword>
<dbReference type="Gene3D" id="3.40.190.10">
    <property type="entry name" value="Periplasmic binding protein-like II"/>
    <property type="match status" value="2"/>
</dbReference>
<dbReference type="InterPro" id="IPR036388">
    <property type="entry name" value="WH-like_DNA-bd_sf"/>
</dbReference>